<name>A0A9W8TPK8_9PEZI</name>
<keyword evidence="4" id="KW-1185">Reference proteome</keyword>
<evidence type="ECO:0000256" key="1">
    <source>
        <dbReference type="PROSITE-ProRule" id="PRU00023"/>
    </source>
</evidence>
<dbReference type="EMBL" id="JANPWZ010000417">
    <property type="protein sequence ID" value="KAJ3577180.1"/>
    <property type="molecule type" value="Genomic_DNA"/>
</dbReference>
<evidence type="ECO:0000256" key="2">
    <source>
        <dbReference type="SAM" id="MobiDB-lite"/>
    </source>
</evidence>
<feature type="repeat" description="ANK" evidence="1">
    <location>
        <begin position="176"/>
        <end position="202"/>
    </location>
</feature>
<dbReference type="Pfam" id="PF00023">
    <property type="entry name" value="Ank"/>
    <property type="match status" value="1"/>
</dbReference>
<dbReference type="Gene3D" id="1.25.40.20">
    <property type="entry name" value="Ankyrin repeat-containing domain"/>
    <property type="match status" value="1"/>
</dbReference>
<organism evidence="3 4">
    <name type="scientific">Xylaria arbuscula</name>
    <dbReference type="NCBI Taxonomy" id="114810"/>
    <lineage>
        <taxon>Eukaryota</taxon>
        <taxon>Fungi</taxon>
        <taxon>Dikarya</taxon>
        <taxon>Ascomycota</taxon>
        <taxon>Pezizomycotina</taxon>
        <taxon>Sordariomycetes</taxon>
        <taxon>Xylariomycetidae</taxon>
        <taxon>Xylariales</taxon>
        <taxon>Xylariaceae</taxon>
        <taxon>Xylaria</taxon>
    </lineage>
</organism>
<reference evidence="3" key="1">
    <citation type="submission" date="2022-07" db="EMBL/GenBank/DDBJ databases">
        <title>Genome Sequence of Xylaria arbuscula.</title>
        <authorList>
            <person name="Buettner E."/>
        </authorList>
    </citation>
    <scope>NUCLEOTIDE SEQUENCE</scope>
    <source>
        <strain evidence="3">VT107</strain>
    </source>
</reference>
<keyword evidence="1" id="KW-0040">ANK repeat</keyword>
<accession>A0A9W8TPK8</accession>
<dbReference type="InterPro" id="IPR002110">
    <property type="entry name" value="Ankyrin_rpt"/>
</dbReference>
<feature type="region of interest" description="Disordered" evidence="2">
    <location>
        <begin position="302"/>
        <end position="326"/>
    </location>
</feature>
<dbReference type="PROSITE" id="PS50297">
    <property type="entry name" value="ANK_REP_REGION"/>
    <property type="match status" value="1"/>
</dbReference>
<proteinExistence type="predicted"/>
<evidence type="ECO:0000313" key="4">
    <source>
        <dbReference type="Proteomes" id="UP001148614"/>
    </source>
</evidence>
<sequence length="662" mass="76141">MSQSTQKGPSLDLPVEIWLDVLPHLSQQSILNLAITYPKVFAGSSLNVFILDAKNQVLTNHKQKGKHAWGQGRENNECSLKICMPQIFTPSVYNLYEDWSDDESSPSVYNLYDDWSDEESKRPLLFIAIDKGAAIQVIRGILEAYTAVCATSIDGIWSDYRCRECRSTGCSISSASGYTPLFYATLRARPDIVSLLLEQGADPLLYCCFRDEGRKSIHTSYMKKWHTDCYSAMEFALCYKQPKSFCDYANDNPGFVRAHDDEYRKNIEECAILLHAAGVPFFQSYPWCTIKGAVTERITANGSLNDESTDDESTDDEFTDDGSTDDESITNYYSKCDWYKDPFDYEPDNFWIRGRYQKLLFPINRGFSRVFKAMVDPLLAREKDDEFQKELGRVLEVACVNQPWWADRKIIEYLVSVGAPLVADYGWANSYYQFIGCVPDEPIIPFQETLVYKSVDSGRLKTAAFLLKRYVDNRMRLDFENLKFRSCGGHDDDEILGSVKAFYDAMEVAARYEDAFLRGKKATAEDLHICLLVEAVWVGHRPSTQWLLSQGVGLSEDLDTCTPGREIDLEKVKNPRQGEWYNAVDDLSLAMRAEKAVTKLYKSLYGGQREMPDHMEESYRQYTFWYLIQHGWDAPLEDPQWHRRHLRPDYPWLSESDRLAIY</sequence>
<evidence type="ECO:0000313" key="3">
    <source>
        <dbReference type="EMBL" id="KAJ3577180.1"/>
    </source>
</evidence>
<dbReference type="PROSITE" id="PS50088">
    <property type="entry name" value="ANK_REPEAT"/>
    <property type="match status" value="1"/>
</dbReference>
<comment type="caution">
    <text evidence="3">The sequence shown here is derived from an EMBL/GenBank/DDBJ whole genome shotgun (WGS) entry which is preliminary data.</text>
</comment>
<gene>
    <name evidence="3" type="ORF">NPX13_g3390</name>
</gene>
<dbReference type="Proteomes" id="UP001148614">
    <property type="component" value="Unassembled WGS sequence"/>
</dbReference>
<dbReference type="AlphaFoldDB" id="A0A9W8TPK8"/>
<dbReference type="SUPFAM" id="SSF48403">
    <property type="entry name" value="Ankyrin repeat"/>
    <property type="match status" value="1"/>
</dbReference>
<dbReference type="InterPro" id="IPR036770">
    <property type="entry name" value="Ankyrin_rpt-contain_sf"/>
</dbReference>
<feature type="compositionally biased region" description="Acidic residues" evidence="2">
    <location>
        <begin position="307"/>
        <end position="326"/>
    </location>
</feature>
<protein>
    <submittedName>
        <fullName evidence="3">Uncharacterized protein</fullName>
    </submittedName>
</protein>
<dbReference type="SMART" id="SM00248">
    <property type="entry name" value="ANK"/>
    <property type="match status" value="2"/>
</dbReference>